<dbReference type="Pfam" id="PF00956">
    <property type="entry name" value="NAP"/>
    <property type="match status" value="1"/>
</dbReference>
<feature type="compositionally biased region" description="Acidic residues" evidence="3">
    <location>
        <begin position="275"/>
        <end position="286"/>
    </location>
</feature>
<dbReference type="Gene3D" id="3.30.1120.90">
    <property type="entry name" value="Nucleosome assembly protein"/>
    <property type="match status" value="1"/>
</dbReference>
<organism evidence="4 5">
    <name type="scientific">Armillaria luteobubalina</name>
    <dbReference type="NCBI Taxonomy" id="153913"/>
    <lineage>
        <taxon>Eukaryota</taxon>
        <taxon>Fungi</taxon>
        <taxon>Dikarya</taxon>
        <taxon>Basidiomycota</taxon>
        <taxon>Agaricomycotina</taxon>
        <taxon>Agaricomycetes</taxon>
        <taxon>Agaricomycetidae</taxon>
        <taxon>Agaricales</taxon>
        <taxon>Marasmiineae</taxon>
        <taxon>Physalacriaceae</taxon>
        <taxon>Armillaria</taxon>
    </lineage>
</organism>
<evidence type="ECO:0000256" key="2">
    <source>
        <dbReference type="RuleBase" id="RU003876"/>
    </source>
</evidence>
<comment type="caution">
    <text evidence="4">The sequence shown here is derived from an EMBL/GenBank/DDBJ whole genome shotgun (WGS) entry which is preliminary data.</text>
</comment>
<dbReference type="InterPro" id="IPR002164">
    <property type="entry name" value="NAP_family"/>
</dbReference>
<sequence>MFDVLRYDKLTVDAKQTVQGIHGIEDGIRALQKEYELAVFDLEREWSAKFQEAYERRFTYISGAAVPTGEEIIAGKRKSLRLKPDYKALPILKGTAKSASLDKFWFNVLSNSQIESYIVKTDKAALKHLTNVVLSYPSKAEVPTPTFAIDCYFSPNAFFNNTKLKLTLYYKDEIHAGGQLLCSHVAVDKVNWKPGQNLIQEAAKGGSNDGEESFFSIFEPPSSITTPDGGTGNKEEDFERDLALDQAFDFGLELKQLVLLNAVDYLLGEAKGEHDAEDDDDDDWEEYIIGGEPA</sequence>
<feature type="region of interest" description="Disordered" evidence="3">
    <location>
        <begin position="271"/>
        <end position="294"/>
    </location>
</feature>
<dbReference type="GO" id="GO:0006334">
    <property type="term" value="P:nucleosome assembly"/>
    <property type="evidence" value="ECO:0007669"/>
    <property type="project" value="InterPro"/>
</dbReference>
<evidence type="ECO:0000256" key="3">
    <source>
        <dbReference type="SAM" id="MobiDB-lite"/>
    </source>
</evidence>
<dbReference type="SUPFAM" id="SSF143113">
    <property type="entry name" value="NAP-like"/>
    <property type="match status" value="1"/>
</dbReference>
<evidence type="ECO:0000313" key="4">
    <source>
        <dbReference type="EMBL" id="KAK0496337.1"/>
    </source>
</evidence>
<proteinExistence type="inferred from homology"/>
<keyword evidence="5" id="KW-1185">Reference proteome</keyword>
<reference evidence="4" key="1">
    <citation type="submission" date="2023-06" db="EMBL/GenBank/DDBJ databases">
        <authorList>
            <consortium name="Lawrence Berkeley National Laboratory"/>
            <person name="Ahrendt S."/>
            <person name="Sahu N."/>
            <person name="Indic B."/>
            <person name="Wong-Bajracharya J."/>
            <person name="Merenyi Z."/>
            <person name="Ke H.-M."/>
            <person name="Monk M."/>
            <person name="Kocsube S."/>
            <person name="Drula E."/>
            <person name="Lipzen A."/>
            <person name="Balint B."/>
            <person name="Henrissat B."/>
            <person name="Andreopoulos B."/>
            <person name="Martin F.M."/>
            <person name="Harder C.B."/>
            <person name="Rigling D."/>
            <person name="Ford K.L."/>
            <person name="Foster G.D."/>
            <person name="Pangilinan J."/>
            <person name="Papanicolaou A."/>
            <person name="Barry K."/>
            <person name="LaButti K."/>
            <person name="Viragh M."/>
            <person name="Koriabine M."/>
            <person name="Yan M."/>
            <person name="Riley R."/>
            <person name="Champramary S."/>
            <person name="Plett K.L."/>
            <person name="Tsai I.J."/>
            <person name="Slot J."/>
            <person name="Sipos G."/>
            <person name="Plett J."/>
            <person name="Nagy L.G."/>
            <person name="Grigoriev I.V."/>
        </authorList>
    </citation>
    <scope>NUCLEOTIDE SEQUENCE</scope>
    <source>
        <strain evidence="4">HWK02</strain>
    </source>
</reference>
<protein>
    <submittedName>
        <fullName evidence="4">Nucleosome assembly protein</fullName>
    </submittedName>
</protein>
<comment type="similarity">
    <text evidence="1 2">Belongs to the nucleosome assembly protein (NAP) family.</text>
</comment>
<dbReference type="Proteomes" id="UP001175228">
    <property type="component" value="Unassembled WGS sequence"/>
</dbReference>
<evidence type="ECO:0000256" key="1">
    <source>
        <dbReference type="ARBA" id="ARBA00009947"/>
    </source>
</evidence>
<dbReference type="GO" id="GO:0005634">
    <property type="term" value="C:nucleus"/>
    <property type="evidence" value="ECO:0007669"/>
    <property type="project" value="InterPro"/>
</dbReference>
<dbReference type="PANTHER" id="PTHR11875">
    <property type="entry name" value="TESTIS-SPECIFIC Y-ENCODED PROTEIN"/>
    <property type="match status" value="1"/>
</dbReference>
<name>A0AA39Q4Z0_9AGAR</name>
<dbReference type="AlphaFoldDB" id="A0AA39Q4Z0"/>
<dbReference type="InterPro" id="IPR037231">
    <property type="entry name" value="NAP-like_sf"/>
</dbReference>
<evidence type="ECO:0000313" key="5">
    <source>
        <dbReference type="Proteomes" id="UP001175228"/>
    </source>
</evidence>
<dbReference type="EMBL" id="JAUEPU010000015">
    <property type="protein sequence ID" value="KAK0496337.1"/>
    <property type="molecule type" value="Genomic_DNA"/>
</dbReference>
<gene>
    <name evidence="4" type="ORF">EDD18DRAFT_1074435</name>
</gene>
<accession>A0AA39Q4Z0</accession>